<feature type="signal peptide" evidence="2">
    <location>
        <begin position="1"/>
        <end position="22"/>
    </location>
</feature>
<dbReference type="Gene3D" id="3.40.190.10">
    <property type="entry name" value="Periplasmic binding protein-like II"/>
    <property type="match status" value="1"/>
</dbReference>
<evidence type="ECO:0000313" key="3">
    <source>
        <dbReference type="EMBL" id="GAA4080993.1"/>
    </source>
</evidence>
<feature type="region of interest" description="Disordered" evidence="1">
    <location>
        <begin position="29"/>
        <end position="51"/>
    </location>
</feature>
<organism evidence="3 4">
    <name type="scientific">Amphibacillus indicireducens</name>
    <dbReference type="NCBI Taxonomy" id="1076330"/>
    <lineage>
        <taxon>Bacteria</taxon>
        <taxon>Bacillati</taxon>
        <taxon>Bacillota</taxon>
        <taxon>Bacilli</taxon>
        <taxon>Bacillales</taxon>
        <taxon>Bacillaceae</taxon>
        <taxon>Amphibacillus</taxon>
    </lineage>
</organism>
<gene>
    <name evidence="3" type="ORF">GCM10022410_25960</name>
</gene>
<feature type="chain" id="PRO_5046732870" evidence="2">
    <location>
        <begin position="23"/>
        <end position="445"/>
    </location>
</feature>
<sequence>MRKFWKLILMVLFATSILVACGGDDGGQATDATGDEVDESESVDDVTEEQIGSEDAEVELVFWEFGNTGYDVLIEEYVELNPHVSINLLNQDMNDVHDNLFTSLSAGSGAPDIAMIEEGAIERFKAAEDRFHNLNDLGATNIAGDFLEWVWVNGQSADGSFQFGLPTDIGPTVMFYRTDVFEAAGYDSSPEAVSELLSTWDDFAEVAQAINDATGALMTDSGELVFNARRDQATETYFNAEGEYILEDNDQIKEAFDYVADLFEAGLVGDTPLWTPEWFAGMDDASYAVFLGPAWLQGVIKENSPEEGVWSIVTMPEGAGNWGGSFLTLPAEGENQEEAYAFIEWLTAPEQQYKAFQGYGLFPSTPAVYEMPDFQNYEDPYFGGINTAEVFGEAAQAVKPVYKGSAYYPIGDEIYEAIDNVAAGGDPEAEWEDMLSRVQSILDRQ</sequence>
<proteinExistence type="predicted"/>
<dbReference type="RefSeq" id="WP_344914137.1">
    <property type="nucleotide sequence ID" value="NZ_BAABDL010000155.1"/>
</dbReference>
<dbReference type="InterPro" id="IPR006059">
    <property type="entry name" value="SBP"/>
</dbReference>
<evidence type="ECO:0000256" key="1">
    <source>
        <dbReference type="SAM" id="MobiDB-lite"/>
    </source>
</evidence>
<name>A0ABP7W4P2_9BACI</name>
<feature type="compositionally biased region" description="Acidic residues" evidence="1">
    <location>
        <begin position="33"/>
        <end position="51"/>
    </location>
</feature>
<keyword evidence="2" id="KW-0732">Signal</keyword>
<comment type="caution">
    <text evidence="3">The sequence shown here is derived from an EMBL/GenBank/DDBJ whole genome shotgun (WGS) entry which is preliminary data.</text>
</comment>
<accession>A0ABP7W4P2</accession>
<protein>
    <submittedName>
        <fullName evidence="3">ABC transporter substrate-binding protein</fullName>
    </submittedName>
</protein>
<evidence type="ECO:0000256" key="2">
    <source>
        <dbReference type="SAM" id="SignalP"/>
    </source>
</evidence>
<dbReference type="PROSITE" id="PS51257">
    <property type="entry name" value="PROKAR_LIPOPROTEIN"/>
    <property type="match status" value="1"/>
</dbReference>
<dbReference type="PANTHER" id="PTHR43649">
    <property type="entry name" value="ARABINOSE-BINDING PROTEIN-RELATED"/>
    <property type="match status" value="1"/>
</dbReference>
<evidence type="ECO:0000313" key="4">
    <source>
        <dbReference type="Proteomes" id="UP001501734"/>
    </source>
</evidence>
<dbReference type="Pfam" id="PF13416">
    <property type="entry name" value="SBP_bac_8"/>
    <property type="match status" value="1"/>
</dbReference>
<dbReference type="InterPro" id="IPR050490">
    <property type="entry name" value="Bact_solute-bd_prot1"/>
</dbReference>
<dbReference type="SUPFAM" id="SSF53850">
    <property type="entry name" value="Periplasmic binding protein-like II"/>
    <property type="match status" value="1"/>
</dbReference>
<keyword evidence="4" id="KW-1185">Reference proteome</keyword>
<dbReference type="PANTHER" id="PTHR43649:SF32">
    <property type="entry name" value="SUGAR BINDING SECRETED PROTEIN"/>
    <property type="match status" value="1"/>
</dbReference>
<dbReference type="EMBL" id="BAABDL010000155">
    <property type="protein sequence ID" value="GAA4080993.1"/>
    <property type="molecule type" value="Genomic_DNA"/>
</dbReference>
<dbReference type="Proteomes" id="UP001501734">
    <property type="component" value="Unassembled WGS sequence"/>
</dbReference>
<reference evidence="4" key="1">
    <citation type="journal article" date="2019" name="Int. J. Syst. Evol. Microbiol.">
        <title>The Global Catalogue of Microorganisms (GCM) 10K type strain sequencing project: providing services to taxonomists for standard genome sequencing and annotation.</title>
        <authorList>
            <consortium name="The Broad Institute Genomics Platform"/>
            <consortium name="The Broad Institute Genome Sequencing Center for Infectious Disease"/>
            <person name="Wu L."/>
            <person name="Ma J."/>
        </authorList>
    </citation>
    <scope>NUCLEOTIDE SEQUENCE [LARGE SCALE GENOMIC DNA]</scope>
    <source>
        <strain evidence="4">JCM 17250</strain>
    </source>
</reference>